<dbReference type="PRINTS" id="PR00008">
    <property type="entry name" value="DAGPEDOMAIN"/>
</dbReference>
<evidence type="ECO:0000256" key="5">
    <source>
        <dbReference type="ARBA" id="ARBA00022833"/>
    </source>
</evidence>
<dbReference type="CDD" id="cd00155">
    <property type="entry name" value="RasGEF"/>
    <property type="match status" value="1"/>
</dbReference>
<dbReference type="Gene3D" id="3.30.60.20">
    <property type="match status" value="1"/>
</dbReference>
<protein>
    <submittedName>
        <fullName evidence="13">Putative guanine nucleotide exchange factor for ras-like small gtpase</fullName>
    </submittedName>
</protein>
<feature type="domain" description="N-terminal Ras-GEF" evidence="11">
    <location>
        <begin position="40"/>
        <end position="181"/>
    </location>
</feature>
<feature type="compositionally biased region" description="Polar residues" evidence="8">
    <location>
        <begin position="631"/>
        <end position="648"/>
    </location>
</feature>
<sequence>MGPQEPSGRTQTPMGSSPKANPGPTPQPCLVMDTENPAVPGFAVRSATFDAAVAFLIDCFLPVGGLEDDENRFPYIFLLMHEWFVTSEKLALCLVDKFGSVGTQRRCLLPCAHTLQHASHCPVYRRKAQICQVFRYWVQKFPLHFEASEMKQVLCLLQNRLCEEGHDALSDLVDPSRLPNFKDWTRCVSVRHPLTKHTRKVSLVFDHLEARELADHLTYIEHKVMRRITFLDFKQYAEQGNLDKNPRLERSISQFNGLSQWTQCMVLSRSLPQQRAEIVTKFVDVAKNLLELQNFSSLMAVVGGLNHSALARLSQTRGFLTGDTRRTLAQYATLLSSAGNFSNYRKALADARDFRIPILGVHMKDLICVHVAFPDVVDGMLNLRKMAQLSHIFHELWEMQHTPVPLHVNLDLINTLKLSLDTPYTEDEIFELSLMREPRAPMVSPSRPLTMEFASKVPEGTDSASVEKQICNMVEEVFHEYDTDRDGLLSLEDVAEVVGRFPTLRGLVPDDCQRKLLGRQDMQRFLLRSNWAMFRHEFSETTYFRPTFCIHCTGLLWGLIKQGFKCKKCGINAHKHCREQVLAECRPLVPTGPVRSSSFSSSGLLRKYHTLRRGFSVDHTAVVVERRRLSPKTSTEHASNGHRNSVPPTQKDRGQRYDWGTVRPSRLQQQPQPVRRFKQSRSESESAPVVHRASDARWKSEDGASTSGNIGCAVPTAASAVAASTAAPRTIATAVGPTPAPTPAVATAPTTTTASRAPETGTDMASSRTTTAAVALTNSHDQPAQDT</sequence>
<dbReference type="FunFam" id="1.10.840.10:FF:000003">
    <property type="entry name" value="Ras guanyl-releasing protein 3 isoform 1"/>
    <property type="match status" value="1"/>
</dbReference>
<dbReference type="PANTHER" id="PTHR23113:SF252">
    <property type="entry name" value="RAS GUANYL-RELEASING PROTEIN 3"/>
    <property type="match status" value="1"/>
</dbReference>
<dbReference type="AlphaFoldDB" id="A0A147BDN5"/>
<dbReference type="SUPFAM" id="SSF48366">
    <property type="entry name" value="Ras GEF"/>
    <property type="match status" value="1"/>
</dbReference>
<dbReference type="Gene3D" id="1.20.870.10">
    <property type="entry name" value="Son of sevenless (SoS) protein Chain: S domain 1"/>
    <property type="match status" value="1"/>
</dbReference>
<dbReference type="PROSITE" id="PS00479">
    <property type="entry name" value="ZF_DAG_PE_1"/>
    <property type="match status" value="1"/>
</dbReference>
<keyword evidence="5" id="KW-0862">Zinc</keyword>
<feature type="compositionally biased region" description="Polar residues" evidence="8">
    <location>
        <begin position="763"/>
        <end position="787"/>
    </location>
</feature>
<dbReference type="InterPro" id="IPR036964">
    <property type="entry name" value="RASGEF_cat_dom_sf"/>
</dbReference>
<evidence type="ECO:0000259" key="9">
    <source>
        <dbReference type="PROSITE" id="PS50009"/>
    </source>
</evidence>
<dbReference type="InterPro" id="IPR002219">
    <property type="entry name" value="PKC_DAG/PE"/>
</dbReference>
<feature type="region of interest" description="Disordered" evidence="8">
    <location>
        <begin position="734"/>
        <end position="787"/>
    </location>
</feature>
<dbReference type="CDD" id="cd20808">
    <property type="entry name" value="C1_RASGRP"/>
    <property type="match status" value="1"/>
</dbReference>
<evidence type="ECO:0000259" key="11">
    <source>
        <dbReference type="PROSITE" id="PS50212"/>
    </source>
</evidence>
<dbReference type="InterPro" id="IPR000651">
    <property type="entry name" value="Ras-like_Gua-exchang_fac_N"/>
</dbReference>
<name>A0A147BDN5_IXORI</name>
<dbReference type="GO" id="GO:0005886">
    <property type="term" value="C:plasma membrane"/>
    <property type="evidence" value="ECO:0007669"/>
    <property type="project" value="TreeGrafter"/>
</dbReference>
<dbReference type="GO" id="GO:0007265">
    <property type="term" value="P:Ras protein signal transduction"/>
    <property type="evidence" value="ECO:0007669"/>
    <property type="project" value="TreeGrafter"/>
</dbReference>
<dbReference type="Pfam" id="PF00617">
    <property type="entry name" value="RasGEF"/>
    <property type="match status" value="1"/>
</dbReference>
<feature type="compositionally biased region" description="Low complexity" evidence="8">
    <location>
        <begin position="734"/>
        <end position="762"/>
    </location>
</feature>
<evidence type="ECO:0000256" key="3">
    <source>
        <dbReference type="ARBA" id="ARBA00022723"/>
    </source>
</evidence>
<dbReference type="PANTHER" id="PTHR23113">
    <property type="entry name" value="GUANINE NUCLEOTIDE EXCHANGE FACTOR"/>
    <property type="match status" value="1"/>
</dbReference>
<dbReference type="PROSITE" id="PS50212">
    <property type="entry name" value="RASGEF_NTER"/>
    <property type="match status" value="1"/>
</dbReference>
<feature type="compositionally biased region" description="Basic and acidic residues" evidence="8">
    <location>
        <begin position="692"/>
        <end position="702"/>
    </location>
</feature>
<dbReference type="InterPro" id="IPR023578">
    <property type="entry name" value="Ras_GEF_dom_sf"/>
</dbReference>
<proteinExistence type="inferred from homology"/>
<evidence type="ECO:0000256" key="2">
    <source>
        <dbReference type="ARBA" id="ARBA00022658"/>
    </source>
</evidence>
<keyword evidence="3" id="KW-0479">Metal-binding</keyword>
<dbReference type="PROSITE" id="PS00018">
    <property type="entry name" value="EF_HAND_1"/>
    <property type="match status" value="1"/>
</dbReference>
<evidence type="ECO:0000256" key="8">
    <source>
        <dbReference type="SAM" id="MobiDB-lite"/>
    </source>
</evidence>
<feature type="domain" description="Ras-GEF" evidence="9">
    <location>
        <begin position="209"/>
        <end position="439"/>
    </location>
</feature>
<evidence type="ECO:0000259" key="10">
    <source>
        <dbReference type="PROSITE" id="PS50081"/>
    </source>
</evidence>
<dbReference type="InterPro" id="IPR002048">
    <property type="entry name" value="EF_hand_dom"/>
</dbReference>
<feature type="region of interest" description="Disordered" evidence="8">
    <location>
        <begin position="626"/>
        <end position="707"/>
    </location>
</feature>
<keyword evidence="2 7" id="KW-0344">Guanine-nucleotide releasing factor</keyword>
<evidence type="ECO:0000256" key="6">
    <source>
        <dbReference type="ARBA" id="ARBA00022837"/>
    </source>
</evidence>
<evidence type="ECO:0000256" key="4">
    <source>
        <dbReference type="ARBA" id="ARBA00022771"/>
    </source>
</evidence>
<dbReference type="InterPro" id="IPR001895">
    <property type="entry name" value="RASGEF_cat_dom"/>
</dbReference>
<dbReference type="InterPro" id="IPR018247">
    <property type="entry name" value="EF_Hand_1_Ca_BS"/>
</dbReference>
<dbReference type="GO" id="GO:0005509">
    <property type="term" value="F:calcium ion binding"/>
    <property type="evidence" value="ECO:0007669"/>
    <property type="project" value="InterPro"/>
</dbReference>
<dbReference type="Gene3D" id="1.10.238.10">
    <property type="entry name" value="EF-hand"/>
    <property type="match status" value="1"/>
</dbReference>
<comment type="similarity">
    <text evidence="1">Belongs to the RASGRP family.</text>
</comment>
<feature type="domain" description="Phorbol-ester/DAG-type" evidence="10">
    <location>
        <begin position="535"/>
        <end position="585"/>
    </location>
</feature>
<dbReference type="PROSITE" id="PS50222">
    <property type="entry name" value="EF_HAND_2"/>
    <property type="match status" value="1"/>
</dbReference>
<organism evidence="13">
    <name type="scientific">Ixodes ricinus</name>
    <name type="common">Common tick</name>
    <name type="synonym">Acarus ricinus</name>
    <dbReference type="NCBI Taxonomy" id="34613"/>
    <lineage>
        <taxon>Eukaryota</taxon>
        <taxon>Metazoa</taxon>
        <taxon>Ecdysozoa</taxon>
        <taxon>Arthropoda</taxon>
        <taxon>Chelicerata</taxon>
        <taxon>Arachnida</taxon>
        <taxon>Acari</taxon>
        <taxon>Parasitiformes</taxon>
        <taxon>Ixodida</taxon>
        <taxon>Ixodoidea</taxon>
        <taxon>Ixodidae</taxon>
        <taxon>Ixodinae</taxon>
        <taxon>Ixodes</taxon>
    </lineage>
</organism>
<dbReference type="SUPFAM" id="SSF57889">
    <property type="entry name" value="Cysteine-rich domain"/>
    <property type="match status" value="1"/>
</dbReference>
<feature type="region of interest" description="Disordered" evidence="8">
    <location>
        <begin position="1"/>
        <end position="28"/>
    </location>
</feature>
<evidence type="ECO:0000256" key="1">
    <source>
        <dbReference type="ARBA" id="ARBA00009566"/>
    </source>
</evidence>
<reference evidence="13" key="1">
    <citation type="journal article" date="2018" name="PLoS Negl. Trop. Dis.">
        <title>Sialome diversity of ticks revealed by RNAseq of single tick salivary glands.</title>
        <authorList>
            <person name="Perner J."/>
            <person name="Kropackova S."/>
            <person name="Kopacek P."/>
            <person name="Ribeiro J.M."/>
        </authorList>
    </citation>
    <scope>NUCLEOTIDE SEQUENCE</scope>
    <source>
        <strain evidence="13">Siblings of single egg batch collected in Ceske Budejovice</strain>
        <tissue evidence="13">Salivary glands</tissue>
    </source>
</reference>
<feature type="compositionally biased region" description="Polar residues" evidence="8">
    <location>
        <begin position="7"/>
        <end position="19"/>
    </location>
</feature>
<dbReference type="GO" id="GO:0005085">
    <property type="term" value="F:guanyl-nucleotide exchange factor activity"/>
    <property type="evidence" value="ECO:0007669"/>
    <property type="project" value="UniProtKB-KW"/>
</dbReference>
<dbReference type="SMART" id="SM00147">
    <property type="entry name" value="RasGEF"/>
    <property type="match status" value="1"/>
</dbReference>
<dbReference type="PROSITE" id="PS50009">
    <property type="entry name" value="RASGEF_CAT"/>
    <property type="match status" value="1"/>
</dbReference>
<dbReference type="SMART" id="SM00109">
    <property type="entry name" value="C1"/>
    <property type="match status" value="1"/>
</dbReference>
<evidence type="ECO:0000259" key="12">
    <source>
        <dbReference type="PROSITE" id="PS50222"/>
    </source>
</evidence>
<dbReference type="PROSITE" id="PS50081">
    <property type="entry name" value="ZF_DAG_PE_2"/>
    <property type="match status" value="1"/>
</dbReference>
<evidence type="ECO:0000313" key="13">
    <source>
        <dbReference type="EMBL" id="JAR88888.1"/>
    </source>
</evidence>
<feature type="domain" description="EF-hand" evidence="12">
    <location>
        <begin position="469"/>
        <end position="504"/>
    </location>
</feature>
<dbReference type="GO" id="GO:0008270">
    <property type="term" value="F:zinc ion binding"/>
    <property type="evidence" value="ECO:0007669"/>
    <property type="project" value="UniProtKB-KW"/>
</dbReference>
<dbReference type="InterPro" id="IPR020454">
    <property type="entry name" value="DAG/PE-bd"/>
</dbReference>
<dbReference type="Pfam" id="PF00130">
    <property type="entry name" value="C1_1"/>
    <property type="match status" value="1"/>
</dbReference>
<dbReference type="InterPro" id="IPR046349">
    <property type="entry name" value="C1-like_sf"/>
</dbReference>
<dbReference type="Gene3D" id="1.10.840.10">
    <property type="entry name" value="Ras guanine-nucleotide exchange factors catalytic domain"/>
    <property type="match status" value="1"/>
</dbReference>
<keyword evidence="4" id="KW-0863">Zinc-finger</keyword>
<keyword evidence="6" id="KW-0106">Calcium</keyword>
<accession>A0A147BDN5</accession>
<dbReference type="EMBL" id="GEGO01006516">
    <property type="protein sequence ID" value="JAR88888.1"/>
    <property type="molecule type" value="Transcribed_RNA"/>
</dbReference>
<evidence type="ECO:0000256" key="7">
    <source>
        <dbReference type="PROSITE-ProRule" id="PRU00168"/>
    </source>
</evidence>
<dbReference type="InterPro" id="IPR008937">
    <property type="entry name" value="Ras-like_GEF"/>
</dbReference>